<proteinExistence type="predicted"/>
<dbReference type="AlphaFoldDB" id="A0A8T0XDM4"/>
<reference evidence="2" key="1">
    <citation type="submission" date="2020-05" db="EMBL/GenBank/DDBJ databases">
        <title>WGS assembly of Panicum virgatum.</title>
        <authorList>
            <person name="Lovell J.T."/>
            <person name="Jenkins J."/>
            <person name="Shu S."/>
            <person name="Juenger T.E."/>
            <person name="Schmutz J."/>
        </authorList>
    </citation>
    <scope>NUCLEOTIDE SEQUENCE</scope>
    <source>
        <strain evidence="2">AP13</strain>
    </source>
</reference>
<evidence type="ECO:0000313" key="3">
    <source>
        <dbReference type="Proteomes" id="UP000823388"/>
    </source>
</evidence>
<feature type="compositionally biased region" description="Gly residues" evidence="1">
    <location>
        <begin position="1"/>
        <end position="21"/>
    </location>
</feature>
<comment type="caution">
    <text evidence="2">The sequence shown here is derived from an EMBL/GenBank/DDBJ whole genome shotgun (WGS) entry which is preliminary data.</text>
</comment>
<dbReference type="Proteomes" id="UP000823388">
    <property type="component" value="Chromosome 1N"/>
</dbReference>
<name>A0A8T0XDM4_PANVG</name>
<evidence type="ECO:0000313" key="2">
    <source>
        <dbReference type="EMBL" id="KAG2653509.1"/>
    </source>
</evidence>
<organism evidence="2 3">
    <name type="scientific">Panicum virgatum</name>
    <name type="common">Blackwell switchgrass</name>
    <dbReference type="NCBI Taxonomy" id="38727"/>
    <lineage>
        <taxon>Eukaryota</taxon>
        <taxon>Viridiplantae</taxon>
        <taxon>Streptophyta</taxon>
        <taxon>Embryophyta</taxon>
        <taxon>Tracheophyta</taxon>
        <taxon>Spermatophyta</taxon>
        <taxon>Magnoliopsida</taxon>
        <taxon>Liliopsida</taxon>
        <taxon>Poales</taxon>
        <taxon>Poaceae</taxon>
        <taxon>PACMAD clade</taxon>
        <taxon>Panicoideae</taxon>
        <taxon>Panicodae</taxon>
        <taxon>Paniceae</taxon>
        <taxon>Panicinae</taxon>
        <taxon>Panicum</taxon>
        <taxon>Panicum sect. Hiantes</taxon>
    </lineage>
</organism>
<feature type="region of interest" description="Disordered" evidence="1">
    <location>
        <begin position="104"/>
        <end position="131"/>
    </location>
</feature>
<keyword evidence="3" id="KW-1185">Reference proteome</keyword>
<accession>A0A8T0XDM4</accession>
<feature type="region of interest" description="Disordered" evidence="1">
    <location>
        <begin position="1"/>
        <end position="67"/>
    </location>
</feature>
<dbReference type="EMBL" id="CM029038">
    <property type="protein sequence ID" value="KAG2653509.1"/>
    <property type="molecule type" value="Genomic_DNA"/>
</dbReference>
<evidence type="ECO:0000256" key="1">
    <source>
        <dbReference type="SAM" id="MobiDB-lite"/>
    </source>
</evidence>
<gene>
    <name evidence="2" type="ORF">PVAP13_1NG459619</name>
</gene>
<protein>
    <submittedName>
        <fullName evidence="2">Uncharacterized protein</fullName>
    </submittedName>
</protein>
<sequence length="190" mass="20070">MLLRGGIGEGAGRSMGGGVTRGGRTRRAGWSGAARGFRLRRRAPAPRPRWGQGLPRRRRPQGGAQCGAGALAAAEQANAKLMRELAPGGGEVVGQAAGAQLRDGVQGPRADGGGAGAPPVLQPRTRRGRPASTICSELKARGAPRRGPFPTVTFLQCIYALLLLCPPLAGRHRPQIWCRRFHGQCPYCVW</sequence>